<organism evidence="1">
    <name type="scientific">Myoviridae sp. ctPuP5</name>
    <dbReference type="NCBI Taxonomy" id="2823543"/>
    <lineage>
        <taxon>Viruses</taxon>
        <taxon>Duplodnaviria</taxon>
        <taxon>Heunggongvirae</taxon>
        <taxon>Uroviricota</taxon>
        <taxon>Caudoviricetes</taxon>
    </lineage>
</organism>
<evidence type="ECO:0000313" key="1">
    <source>
        <dbReference type="EMBL" id="DAD66501.1"/>
    </source>
</evidence>
<sequence>MGTASRFKWHWVRIPLGVRSAQARKVFYLKLFHIKI</sequence>
<name>A0A8S5L999_9CAUD</name>
<accession>A0A8S5L999</accession>
<proteinExistence type="predicted"/>
<dbReference type="EMBL" id="BK014662">
    <property type="protein sequence ID" value="DAD66501.1"/>
    <property type="molecule type" value="Genomic_DNA"/>
</dbReference>
<protein>
    <submittedName>
        <fullName evidence="1">Uncharacterized protein</fullName>
    </submittedName>
</protein>
<reference evidence="1" key="1">
    <citation type="journal article" date="2021" name="Proc. Natl. Acad. Sci. U.S.A.">
        <title>A Catalog of Tens of Thousands of Viruses from Human Metagenomes Reveals Hidden Associations with Chronic Diseases.</title>
        <authorList>
            <person name="Tisza M.J."/>
            <person name="Buck C.B."/>
        </authorList>
    </citation>
    <scope>NUCLEOTIDE SEQUENCE</scope>
    <source>
        <strain evidence="1">CtPuP5</strain>
    </source>
</reference>